<dbReference type="SMART" id="SM00895">
    <property type="entry name" value="FCD"/>
    <property type="match status" value="1"/>
</dbReference>
<dbReference type="InterPro" id="IPR036390">
    <property type="entry name" value="WH_DNA-bd_sf"/>
</dbReference>
<dbReference type="PANTHER" id="PTHR43537">
    <property type="entry name" value="TRANSCRIPTIONAL REGULATOR, GNTR FAMILY"/>
    <property type="match status" value="1"/>
</dbReference>
<dbReference type="CDD" id="cd07377">
    <property type="entry name" value="WHTH_GntR"/>
    <property type="match status" value="1"/>
</dbReference>
<dbReference type="SMART" id="SM00345">
    <property type="entry name" value="HTH_GNTR"/>
    <property type="match status" value="1"/>
</dbReference>
<name>A0A1G8JKY1_9RHOO</name>
<feature type="domain" description="HTH gntR-type" evidence="4">
    <location>
        <begin position="2"/>
        <end position="70"/>
    </location>
</feature>
<dbReference type="STRING" id="83767.SAMN05660652_03223"/>
<dbReference type="InterPro" id="IPR008920">
    <property type="entry name" value="TF_FadR/GntR_C"/>
</dbReference>
<dbReference type="EMBL" id="FNCY01000016">
    <property type="protein sequence ID" value="SDI31300.1"/>
    <property type="molecule type" value="Genomic_DNA"/>
</dbReference>
<protein>
    <submittedName>
        <fullName evidence="5">GntR family transcriptional regulator, transcriptional repressor for pyruvate dehydrogenase complex</fullName>
    </submittedName>
</protein>
<dbReference type="Proteomes" id="UP000198607">
    <property type="component" value="Unassembled WGS sequence"/>
</dbReference>
<dbReference type="InterPro" id="IPR011711">
    <property type="entry name" value="GntR_C"/>
</dbReference>
<accession>A0A1G8JKY1</accession>
<evidence type="ECO:0000313" key="6">
    <source>
        <dbReference type="Proteomes" id="UP000198607"/>
    </source>
</evidence>
<proteinExistence type="predicted"/>
<evidence type="ECO:0000259" key="4">
    <source>
        <dbReference type="PROSITE" id="PS50949"/>
    </source>
</evidence>
<dbReference type="Gene3D" id="1.20.120.530">
    <property type="entry name" value="GntR ligand-binding domain-like"/>
    <property type="match status" value="1"/>
</dbReference>
<sequence>MPSLSNIAAQNLQSLIADGTYAVGKTLPGQRELAETLGISRACLREAVSMLEALGLVRSHAGKGVFVTAGTERKSDDIPPNPNGIRPEAIFQFRFVLEPAAASMIAADHRWNAEEFEDIQTRLEAALHGFDFVTAAQCDMEFHRAVALLSGNEVFSSVVERYQSQVAYSLQLPFANPKSIRETADEHRAVIGAMTARDPAGARRAMQTHLVRAAARIGIRFFQP</sequence>
<dbReference type="RefSeq" id="WP_091939014.1">
    <property type="nucleotide sequence ID" value="NZ_FNCY01000016.1"/>
</dbReference>
<dbReference type="Pfam" id="PF07729">
    <property type="entry name" value="FCD"/>
    <property type="match status" value="1"/>
</dbReference>
<evidence type="ECO:0000256" key="1">
    <source>
        <dbReference type="ARBA" id="ARBA00023015"/>
    </source>
</evidence>
<keyword evidence="6" id="KW-1185">Reference proteome</keyword>
<dbReference type="Gene3D" id="1.10.10.10">
    <property type="entry name" value="Winged helix-like DNA-binding domain superfamily/Winged helix DNA-binding domain"/>
    <property type="match status" value="1"/>
</dbReference>
<dbReference type="PRINTS" id="PR00035">
    <property type="entry name" value="HTHGNTR"/>
</dbReference>
<evidence type="ECO:0000256" key="2">
    <source>
        <dbReference type="ARBA" id="ARBA00023125"/>
    </source>
</evidence>
<dbReference type="SUPFAM" id="SSF48008">
    <property type="entry name" value="GntR ligand-binding domain-like"/>
    <property type="match status" value="1"/>
</dbReference>
<keyword evidence="5" id="KW-0670">Pyruvate</keyword>
<dbReference type="Pfam" id="PF00392">
    <property type="entry name" value="GntR"/>
    <property type="match status" value="1"/>
</dbReference>
<dbReference type="OrthoDB" id="5296437at2"/>
<dbReference type="PANTHER" id="PTHR43537:SF51">
    <property type="entry name" value="HTH-TYPE TRANSCRIPTIONAL REGULATOR LGOR-RELATED"/>
    <property type="match status" value="1"/>
</dbReference>
<dbReference type="InterPro" id="IPR000524">
    <property type="entry name" value="Tscrpt_reg_HTH_GntR"/>
</dbReference>
<dbReference type="GO" id="GO:0003677">
    <property type="term" value="F:DNA binding"/>
    <property type="evidence" value="ECO:0007669"/>
    <property type="project" value="UniProtKB-KW"/>
</dbReference>
<keyword evidence="3" id="KW-0804">Transcription</keyword>
<keyword evidence="1" id="KW-0805">Transcription regulation</keyword>
<organism evidence="5 6">
    <name type="scientific">Propionivibrio dicarboxylicus</name>
    <dbReference type="NCBI Taxonomy" id="83767"/>
    <lineage>
        <taxon>Bacteria</taxon>
        <taxon>Pseudomonadati</taxon>
        <taxon>Pseudomonadota</taxon>
        <taxon>Betaproteobacteria</taxon>
        <taxon>Rhodocyclales</taxon>
        <taxon>Rhodocyclaceae</taxon>
        <taxon>Propionivibrio</taxon>
    </lineage>
</organism>
<keyword evidence="2" id="KW-0238">DNA-binding</keyword>
<evidence type="ECO:0000313" key="5">
    <source>
        <dbReference type="EMBL" id="SDI31300.1"/>
    </source>
</evidence>
<dbReference type="PROSITE" id="PS50949">
    <property type="entry name" value="HTH_GNTR"/>
    <property type="match status" value="1"/>
</dbReference>
<gene>
    <name evidence="5" type="ORF">SAMN05660652_03223</name>
</gene>
<reference evidence="5 6" key="1">
    <citation type="submission" date="2016-10" db="EMBL/GenBank/DDBJ databases">
        <authorList>
            <person name="de Groot N.N."/>
        </authorList>
    </citation>
    <scope>NUCLEOTIDE SEQUENCE [LARGE SCALE GENOMIC DNA]</scope>
    <source>
        <strain evidence="5 6">DSM 5885</strain>
    </source>
</reference>
<dbReference type="AlphaFoldDB" id="A0A1G8JKY1"/>
<evidence type="ECO:0000256" key="3">
    <source>
        <dbReference type="ARBA" id="ARBA00023163"/>
    </source>
</evidence>
<dbReference type="SUPFAM" id="SSF46785">
    <property type="entry name" value="Winged helix' DNA-binding domain"/>
    <property type="match status" value="1"/>
</dbReference>
<dbReference type="GO" id="GO:0003700">
    <property type="term" value="F:DNA-binding transcription factor activity"/>
    <property type="evidence" value="ECO:0007669"/>
    <property type="project" value="InterPro"/>
</dbReference>
<dbReference type="InterPro" id="IPR036388">
    <property type="entry name" value="WH-like_DNA-bd_sf"/>
</dbReference>